<evidence type="ECO:0000313" key="1">
    <source>
        <dbReference type="EMBL" id="EGD56752.1"/>
    </source>
</evidence>
<dbReference type="STRING" id="644548.SCNU_00200"/>
<protein>
    <submittedName>
        <fullName evidence="1">Uncharacterized protein</fullName>
    </submittedName>
</protein>
<keyword evidence="2" id="KW-1185">Reference proteome</keyword>
<proteinExistence type="predicted"/>
<dbReference type="RefSeq" id="WP_009677317.1">
    <property type="nucleotide sequence ID" value="NZ_AEUD01000001.1"/>
</dbReference>
<dbReference type="Proteomes" id="UP000035065">
    <property type="component" value="Unassembled WGS sequence"/>
</dbReference>
<dbReference type="EMBL" id="AEUD01000001">
    <property type="protein sequence ID" value="EGD56752.1"/>
    <property type="molecule type" value="Genomic_DNA"/>
</dbReference>
<dbReference type="AlphaFoldDB" id="F1YEB9"/>
<name>F1YEB9_9ACTN</name>
<reference evidence="1 2" key="1">
    <citation type="journal article" date="2011" name="J. Bacteriol.">
        <title>Draft Genome Sequence of Gordonia neofelifaecis NRRL B-59395, a Cholesterol-Degrading Actinomycete.</title>
        <authorList>
            <person name="Ge F."/>
            <person name="Li W."/>
            <person name="Chen G."/>
            <person name="Liu Y."/>
            <person name="Zhang G."/>
            <person name="Yong B."/>
            <person name="Wang Q."/>
            <person name="Wang N."/>
            <person name="Huang Z."/>
            <person name="Li W."/>
            <person name="Wang J."/>
            <person name="Wu C."/>
            <person name="Xie Q."/>
            <person name="Liu G."/>
        </authorList>
    </citation>
    <scope>NUCLEOTIDE SEQUENCE [LARGE SCALE GENOMIC DNA]</scope>
    <source>
        <strain evidence="1 2">NRRL B-59395</strain>
    </source>
</reference>
<sequence length="279" mass="29465">MTEIDVTSDAVSVTPPVVYESPLLNPIGGGLYAASAGPLPMPEHWYGGIEVLPINCASGWGTWEVDPCLNNADPDARKDGDRADPLAPFLPLVVWGYDECSLITQTEDMVLTRARQNQRLHEQQLVEQEFAGRLLADATDLGTVGDLVEAVSVLEAAFAAEGIAGVIHAGAQWAAPAVSESVASGSPIWRSPLGAVWAFGGGYVDGLGDTLVATGPTTMWTSPMEEHATPDALANTMAAMVERSVLVAYECFSVAVTITGGSTDDQVERLLARGRELTR</sequence>
<accession>F1YEB9</accession>
<gene>
    <name evidence="1" type="ORF">SCNU_00200</name>
</gene>
<dbReference type="eggNOG" id="ENOG502ZRNK">
    <property type="taxonomic scope" value="Bacteria"/>
</dbReference>
<evidence type="ECO:0000313" key="2">
    <source>
        <dbReference type="Proteomes" id="UP000035065"/>
    </source>
</evidence>
<comment type="caution">
    <text evidence="1">The sequence shown here is derived from an EMBL/GenBank/DDBJ whole genome shotgun (WGS) entry which is preliminary data.</text>
</comment>
<organism evidence="1 2">
    <name type="scientific">Gordonia neofelifaecis NRRL B-59395</name>
    <dbReference type="NCBI Taxonomy" id="644548"/>
    <lineage>
        <taxon>Bacteria</taxon>
        <taxon>Bacillati</taxon>
        <taxon>Actinomycetota</taxon>
        <taxon>Actinomycetes</taxon>
        <taxon>Mycobacteriales</taxon>
        <taxon>Gordoniaceae</taxon>
        <taxon>Gordonia</taxon>
    </lineage>
</organism>